<dbReference type="Proteomes" id="UP000005226">
    <property type="component" value="Chromosome 22"/>
</dbReference>
<gene>
    <name evidence="6" type="primary">map6d1</name>
</gene>
<sequence length="245" mass="26449">MAWPCISRVCCLARFWNQLDKSDLSVPLTIQNYSEIADQEVRSVTKQVPTLDADLRGSPRAVTQYKQDFKPWPIPRKENFPWISNGGGSRADSAPDSAQSGSQSRAQAGEERARLGQRWGGQEAICNTSVTSDPRQEYRPWTGVRPAKSTRRNPPGQYSSPGTQASRAPCETSYQAAYSGEAQRPVALHEGENAIPTASDNIQPIPAEALQASLSSSGPQLSVGGSTKGEVSTFIQLSAESDPAV</sequence>
<evidence type="ECO:0000256" key="1">
    <source>
        <dbReference type="ARBA" id="ARBA00004245"/>
    </source>
</evidence>
<dbReference type="HOGENOM" id="CLU_089524_0_0_1"/>
<reference evidence="6" key="2">
    <citation type="submission" date="2025-08" db="UniProtKB">
        <authorList>
            <consortium name="Ensembl"/>
        </authorList>
    </citation>
    <scope>IDENTIFICATION</scope>
</reference>
<dbReference type="PANTHER" id="PTHR14759:SF37">
    <property type="entry name" value="MAP6 DOMAIN-CONTAINING PROTEIN 1"/>
    <property type="match status" value="1"/>
</dbReference>
<accession>H2UHF3</accession>
<dbReference type="GO" id="GO:0008017">
    <property type="term" value="F:microtubule binding"/>
    <property type="evidence" value="ECO:0007669"/>
    <property type="project" value="InterPro"/>
</dbReference>
<name>H2UHF3_TAKRU</name>
<dbReference type="PANTHER" id="PTHR14759">
    <property type="entry name" value="STOP PROTEIN"/>
    <property type="match status" value="1"/>
</dbReference>
<dbReference type="AlphaFoldDB" id="H2UHF3"/>
<evidence type="ECO:0000256" key="5">
    <source>
        <dbReference type="SAM" id="MobiDB-lite"/>
    </source>
</evidence>
<keyword evidence="3" id="KW-0963">Cytoplasm</keyword>
<evidence type="ECO:0000256" key="4">
    <source>
        <dbReference type="ARBA" id="ARBA00023212"/>
    </source>
</evidence>
<dbReference type="GO" id="GO:0005516">
    <property type="term" value="F:calmodulin binding"/>
    <property type="evidence" value="ECO:0007669"/>
    <property type="project" value="InterPro"/>
</dbReference>
<keyword evidence="4" id="KW-0206">Cytoskeleton</keyword>
<dbReference type="GO" id="GO:0030705">
    <property type="term" value="P:cytoskeleton-dependent intracellular transport"/>
    <property type="evidence" value="ECO:0007669"/>
    <property type="project" value="TreeGrafter"/>
</dbReference>
<dbReference type="eggNOG" id="ENOG502RXB9">
    <property type="taxonomic scope" value="Eukaryota"/>
</dbReference>
<evidence type="ECO:0000256" key="3">
    <source>
        <dbReference type="ARBA" id="ARBA00022490"/>
    </source>
</evidence>
<dbReference type="GO" id="GO:0005798">
    <property type="term" value="C:Golgi-associated vesicle"/>
    <property type="evidence" value="ECO:0007669"/>
    <property type="project" value="TreeGrafter"/>
</dbReference>
<dbReference type="STRING" id="31033.ENSTRUP00000036374"/>
<organism evidence="6 7">
    <name type="scientific">Takifugu rubripes</name>
    <name type="common">Japanese pufferfish</name>
    <name type="synonym">Fugu rubripes</name>
    <dbReference type="NCBI Taxonomy" id="31033"/>
    <lineage>
        <taxon>Eukaryota</taxon>
        <taxon>Metazoa</taxon>
        <taxon>Chordata</taxon>
        <taxon>Craniata</taxon>
        <taxon>Vertebrata</taxon>
        <taxon>Euteleostomi</taxon>
        <taxon>Actinopterygii</taxon>
        <taxon>Neopterygii</taxon>
        <taxon>Teleostei</taxon>
        <taxon>Neoteleostei</taxon>
        <taxon>Acanthomorphata</taxon>
        <taxon>Eupercaria</taxon>
        <taxon>Tetraodontiformes</taxon>
        <taxon>Tetradontoidea</taxon>
        <taxon>Tetraodontidae</taxon>
        <taxon>Takifugu</taxon>
    </lineage>
</organism>
<reference evidence="6" key="3">
    <citation type="submission" date="2025-09" db="UniProtKB">
        <authorList>
            <consortium name="Ensembl"/>
        </authorList>
    </citation>
    <scope>IDENTIFICATION</scope>
</reference>
<dbReference type="InParanoid" id="H2UHF3"/>
<comment type="similarity">
    <text evidence="2">Belongs to the STOP family.</text>
</comment>
<dbReference type="GeneTree" id="ENSGT00530000063947"/>
<feature type="compositionally biased region" description="Polar residues" evidence="5">
    <location>
        <begin position="156"/>
        <end position="169"/>
    </location>
</feature>
<dbReference type="Ensembl" id="ENSTRUT00000036505.3">
    <property type="protein sequence ID" value="ENSTRUP00000036374.3"/>
    <property type="gene ID" value="ENSTRUG00000014226.3"/>
</dbReference>
<feature type="compositionally biased region" description="Low complexity" evidence="5">
    <location>
        <begin position="97"/>
        <end position="107"/>
    </location>
</feature>
<dbReference type="GO" id="GO:0005874">
    <property type="term" value="C:microtubule"/>
    <property type="evidence" value="ECO:0007669"/>
    <property type="project" value="InterPro"/>
</dbReference>
<dbReference type="GO" id="GO:0005801">
    <property type="term" value="C:cis-Golgi network"/>
    <property type="evidence" value="ECO:0007669"/>
    <property type="project" value="TreeGrafter"/>
</dbReference>
<evidence type="ECO:0000313" key="7">
    <source>
        <dbReference type="Proteomes" id="UP000005226"/>
    </source>
</evidence>
<protein>
    <submittedName>
        <fullName evidence="6">MAP6 domain containing 1</fullName>
    </submittedName>
</protein>
<proteinExistence type="inferred from homology"/>
<dbReference type="GO" id="GO:0070507">
    <property type="term" value="P:regulation of microtubule cytoskeleton organization"/>
    <property type="evidence" value="ECO:0007669"/>
    <property type="project" value="TreeGrafter"/>
</dbReference>
<evidence type="ECO:0000313" key="6">
    <source>
        <dbReference type="Ensembl" id="ENSTRUP00000036374.3"/>
    </source>
</evidence>
<keyword evidence="7" id="KW-1185">Reference proteome</keyword>
<dbReference type="GO" id="GO:0000226">
    <property type="term" value="P:microtubule cytoskeleton organization"/>
    <property type="evidence" value="ECO:0007669"/>
    <property type="project" value="InterPro"/>
</dbReference>
<dbReference type="OMA" id="PREDYQP"/>
<evidence type="ECO:0000256" key="2">
    <source>
        <dbReference type="ARBA" id="ARBA00005728"/>
    </source>
</evidence>
<feature type="region of interest" description="Disordered" evidence="5">
    <location>
        <begin position="67"/>
        <end position="169"/>
    </location>
</feature>
<dbReference type="InterPro" id="IPR007882">
    <property type="entry name" value="MAP6"/>
</dbReference>
<comment type="subcellular location">
    <subcellularLocation>
        <location evidence="1">Cytoplasm</location>
        <location evidence="1">Cytoskeleton</location>
    </subcellularLocation>
</comment>
<reference evidence="6 7" key="1">
    <citation type="journal article" date="2011" name="Genome Biol. Evol.">
        <title>Integration of the genetic map and genome assembly of fugu facilitates insights into distinct features of genome evolution in teleosts and mammals.</title>
        <authorList>
            <person name="Kai W."/>
            <person name="Kikuchi K."/>
            <person name="Tohari S."/>
            <person name="Chew A.K."/>
            <person name="Tay A."/>
            <person name="Fujiwara A."/>
            <person name="Hosoya S."/>
            <person name="Suetake H."/>
            <person name="Naruse K."/>
            <person name="Brenner S."/>
            <person name="Suzuki Y."/>
            <person name="Venkatesh B."/>
        </authorList>
    </citation>
    <scope>NUCLEOTIDE SEQUENCE [LARGE SCALE GENOMIC DNA]</scope>
</reference>